<accession>A0AAW3ZK36</accession>
<comment type="caution">
    <text evidence="2">The sequence shown here is derived from an EMBL/GenBank/DDBJ whole genome shotgun (WGS) entry which is preliminary data.</text>
</comment>
<proteinExistence type="predicted"/>
<dbReference type="InterPro" id="IPR029060">
    <property type="entry name" value="PIN-like_dom_sf"/>
</dbReference>
<dbReference type="PANTHER" id="PTHR34610:SF3">
    <property type="entry name" value="SSL7007 PROTEIN"/>
    <property type="match status" value="1"/>
</dbReference>
<organism evidence="2 3">
    <name type="scientific">Pseudomarimonas arenosa</name>
    <dbReference type="NCBI Taxonomy" id="2774145"/>
    <lineage>
        <taxon>Bacteria</taxon>
        <taxon>Pseudomonadati</taxon>
        <taxon>Pseudomonadota</taxon>
        <taxon>Gammaproteobacteria</taxon>
        <taxon>Lysobacterales</taxon>
        <taxon>Lysobacteraceae</taxon>
        <taxon>Pseudomarimonas</taxon>
    </lineage>
</organism>
<dbReference type="InterPro" id="IPR002716">
    <property type="entry name" value="PIN_dom"/>
</dbReference>
<gene>
    <name evidence="2" type="ORF">IFO71_07270</name>
</gene>
<evidence type="ECO:0000313" key="2">
    <source>
        <dbReference type="EMBL" id="MBD8525537.1"/>
    </source>
</evidence>
<feature type="domain" description="PIN" evidence="1">
    <location>
        <begin position="1"/>
        <end position="113"/>
    </location>
</feature>
<reference evidence="2 3" key="1">
    <citation type="submission" date="2020-09" db="EMBL/GenBank/DDBJ databases">
        <title>Pseudoxanthomonas sp. CAU 1598 isolated from sand of Yaerae Beach.</title>
        <authorList>
            <person name="Kim W."/>
        </authorList>
    </citation>
    <scope>NUCLEOTIDE SEQUENCE [LARGE SCALE GENOMIC DNA]</scope>
    <source>
        <strain evidence="2 3">CAU 1598</strain>
    </source>
</reference>
<evidence type="ECO:0000259" key="1">
    <source>
        <dbReference type="Pfam" id="PF13470"/>
    </source>
</evidence>
<dbReference type="AlphaFoldDB" id="A0AAW3ZK36"/>
<dbReference type="Pfam" id="PF13470">
    <property type="entry name" value="PIN_3"/>
    <property type="match status" value="1"/>
</dbReference>
<sequence length="144" mass="16536">MIDSNVWLDLLLFKDPRCAALRLAIERGDLQPLSNADCQSEWLRVLHYPALSLSDDQRAGLITAQADWVRLIASADTAGPRPANPRCRDPDDQKFLDLAVEQRANFLFSRDRALLRLSRRCQNAFQLWIGVPQDWPTDHHARLY</sequence>
<protein>
    <submittedName>
        <fullName evidence="2">Toxin-antitoxin system toxin component, PIN family</fullName>
    </submittedName>
</protein>
<dbReference type="Proteomes" id="UP000613768">
    <property type="component" value="Unassembled WGS sequence"/>
</dbReference>
<dbReference type="SUPFAM" id="SSF88723">
    <property type="entry name" value="PIN domain-like"/>
    <property type="match status" value="1"/>
</dbReference>
<keyword evidence="3" id="KW-1185">Reference proteome</keyword>
<evidence type="ECO:0000313" key="3">
    <source>
        <dbReference type="Proteomes" id="UP000613768"/>
    </source>
</evidence>
<dbReference type="EMBL" id="JACYTR010000010">
    <property type="protein sequence ID" value="MBD8525537.1"/>
    <property type="molecule type" value="Genomic_DNA"/>
</dbReference>
<name>A0AAW3ZK36_9GAMM</name>
<dbReference type="PANTHER" id="PTHR34610">
    <property type="entry name" value="SSL7007 PROTEIN"/>
    <property type="match status" value="1"/>
</dbReference>
<dbReference type="InterPro" id="IPR002850">
    <property type="entry name" value="PIN_toxin-like"/>
</dbReference>
<dbReference type="NCBIfam" id="TIGR00305">
    <property type="entry name" value="putative toxin-antitoxin system toxin component, PIN family"/>
    <property type="match status" value="1"/>
</dbReference>